<accession>A0ABY8C670</accession>
<dbReference type="RefSeq" id="WP_275279673.1">
    <property type="nucleotide sequence ID" value="NZ_CP119108.1"/>
</dbReference>
<sequence length="234" mass="24463">MAVVVQAIHYTSRPRDWHALAVVLGLTPAGAPDDVWSEFEGDGILAIHGVDAGDVLDGTTDIHLLVDDLDGVAAALEGVADVSRSVLEDVGLLVSAQAASGVRVTASAGAREAVGGMLIQPIWYDTDTVPVRAVLEAAGLRPRIASDSGTWMDFTAPSGGSVAFHAAQEAGVVLGMEYAGDVEALQRRLEASHLSAEIVDEAYNRTLLVDTPDGTKLWINGAMTDLYGYRRAGA</sequence>
<evidence type="ECO:0000313" key="1">
    <source>
        <dbReference type="EMBL" id="WEG10318.1"/>
    </source>
</evidence>
<reference evidence="1 2" key="1">
    <citation type="submission" date="2023-03" db="EMBL/GenBank/DDBJ databases">
        <title>Genome sequence of Microbacterium sp. KACC 23027.</title>
        <authorList>
            <person name="Kim S."/>
            <person name="Heo J."/>
            <person name="Kwon S.-W."/>
        </authorList>
    </citation>
    <scope>NUCLEOTIDE SEQUENCE [LARGE SCALE GENOMIC DNA]</scope>
    <source>
        <strain evidence="1 2">KACC 23027</strain>
    </source>
</reference>
<evidence type="ECO:0000313" key="2">
    <source>
        <dbReference type="Proteomes" id="UP001214553"/>
    </source>
</evidence>
<name>A0ABY8C670_9MICO</name>
<protein>
    <recommendedName>
        <fullName evidence="3">PAS domain-containing protein</fullName>
    </recommendedName>
</protein>
<evidence type="ECO:0008006" key="3">
    <source>
        <dbReference type="Google" id="ProtNLM"/>
    </source>
</evidence>
<organism evidence="1 2">
    <name type="scientific">Microbacterium horticulturae</name>
    <dbReference type="NCBI Taxonomy" id="3028316"/>
    <lineage>
        <taxon>Bacteria</taxon>
        <taxon>Bacillati</taxon>
        <taxon>Actinomycetota</taxon>
        <taxon>Actinomycetes</taxon>
        <taxon>Micrococcales</taxon>
        <taxon>Microbacteriaceae</taxon>
        <taxon>Microbacterium</taxon>
    </lineage>
</organism>
<gene>
    <name evidence="1" type="ORF">PU630_07150</name>
</gene>
<keyword evidence="2" id="KW-1185">Reference proteome</keyword>
<dbReference type="Proteomes" id="UP001214553">
    <property type="component" value="Chromosome"/>
</dbReference>
<dbReference type="EMBL" id="CP119108">
    <property type="protein sequence ID" value="WEG10318.1"/>
    <property type="molecule type" value="Genomic_DNA"/>
</dbReference>
<proteinExistence type="predicted"/>